<name>A0A9X0BRH8_9EURO</name>
<evidence type="ECO:0000256" key="1">
    <source>
        <dbReference type="ARBA" id="ARBA00038215"/>
    </source>
</evidence>
<gene>
    <name evidence="4" type="ORF">N7530_005573</name>
</gene>
<reference evidence="4" key="2">
    <citation type="journal article" date="2023" name="IMA Fungus">
        <title>Comparative genomic study of the Penicillium genus elucidates a diverse pangenome and 15 lateral gene transfer events.</title>
        <authorList>
            <person name="Petersen C."/>
            <person name="Sorensen T."/>
            <person name="Nielsen M.R."/>
            <person name="Sondergaard T.E."/>
            <person name="Sorensen J.L."/>
            <person name="Fitzpatrick D.A."/>
            <person name="Frisvad J.C."/>
            <person name="Nielsen K.L."/>
        </authorList>
    </citation>
    <scope>NUCLEOTIDE SEQUENCE</scope>
    <source>
        <strain evidence="4">IBT 17660</strain>
    </source>
</reference>
<dbReference type="InterPro" id="IPR001466">
    <property type="entry name" value="Beta-lactam-related"/>
</dbReference>
<dbReference type="PANTHER" id="PTHR46825:SF14">
    <property type="entry name" value="BETA-LACTAMASE-RELATED DOMAIN-CONTAINING PROTEIN"/>
    <property type="match status" value="1"/>
</dbReference>
<dbReference type="InterPro" id="IPR021860">
    <property type="entry name" value="Peptidase_S12_Pab87-rel_C"/>
</dbReference>
<dbReference type="InterPro" id="IPR050491">
    <property type="entry name" value="AmpC-like"/>
</dbReference>
<reference evidence="4" key="1">
    <citation type="submission" date="2022-12" db="EMBL/GenBank/DDBJ databases">
        <authorList>
            <person name="Petersen C."/>
        </authorList>
    </citation>
    <scope>NUCLEOTIDE SEQUENCE</scope>
    <source>
        <strain evidence="4">IBT 17660</strain>
    </source>
</reference>
<comment type="caution">
    <text evidence="4">The sequence shown here is derived from an EMBL/GenBank/DDBJ whole genome shotgun (WGS) entry which is preliminary data.</text>
</comment>
<feature type="domain" description="Beta-lactamase-related" evidence="2">
    <location>
        <begin position="34"/>
        <end position="376"/>
    </location>
</feature>
<comment type="similarity">
    <text evidence="1">Belongs to the peptidase S12 family.</text>
</comment>
<dbReference type="SUPFAM" id="SSF56601">
    <property type="entry name" value="beta-lactamase/transpeptidase-like"/>
    <property type="match status" value="1"/>
</dbReference>
<evidence type="ECO:0000313" key="4">
    <source>
        <dbReference type="EMBL" id="KAJ5480064.1"/>
    </source>
</evidence>
<protein>
    <submittedName>
        <fullName evidence="4">Beta-lactamase domain-containing protein</fullName>
    </submittedName>
</protein>
<evidence type="ECO:0000313" key="5">
    <source>
        <dbReference type="Proteomes" id="UP001147760"/>
    </source>
</evidence>
<dbReference type="AlphaFoldDB" id="A0A9X0BRH8"/>
<organism evidence="4 5">
    <name type="scientific">Penicillium desertorum</name>
    <dbReference type="NCBI Taxonomy" id="1303715"/>
    <lineage>
        <taxon>Eukaryota</taxon>
        <taxon>Fungi</taxon>
        <taxon>Dikarya</taxon>
        <taxon>Ascomycota</taxon>
        <taxon>Pezizomycotina</taxon>
        <taxon>Eurotiomycetes</taxon>
        <taxon>Eurotiomycetidae</taxon>
        <taxon>Eurotiales</taxon>
        <taxon>Aspergillaceae</taxon>
        <taxon>Penicillium</taxon>
    </lineage>
</organism>
<sequence length="537" mass="59374">MATSQFRLLPATTTLPSSHDIRKNINDVIPSIHALQEIGGTVGMSVGVIKQGEILLEHHLGFADVESQRVAEYTTRYPIGSLSKSFVAATVAQLVHDGRLQWNEPITTYLPELSSITGPMPADELTLIDLLSHQTGLPGLDAIWLGADNEINIPKEFTLAMCKHLPALYPPRSKWLYNNWMYALAGEIIEQVANVSWGEALGSRVLGLVGLSQSSVIESEIPAGSTALPYAILDDKAQWRIGDVRLTDGKFMSSAGGVRSTLHDLLSWGGLLVSILQGEESPLYQLNTILSGHSFINKSASFDELYGLGFAKVTLPAQFGKTGFNPGLIKSMPLIGSKSNSNLVFYHNGAFPGYNHCIMLLPSEQIAIVVLTNSISQGDIADWVAQTLLQAVLGPNTTIDLLPVAQEAARNWRTGYQKIAETLEKERIPNTSQPSRKELIGTYVHSTNAFFFKVFEEDELLKFSINEKTSQTHTLTHYHNDIFSFLPSVEERMKRGLFHYGTHAWLLNFKRNEEGEVEKLTWVIDDKIPEGEVFTKI</sequence>
<feature type="domain" description="Peptidase S12 Pab87-related C-terminal" evidence="3">
    <location>
        <begin position="436"/>
        <end position="525"/>
    </location>
</feature>
<accession>A0A9X0BRH8</accession>
<dbReference type="InterPro" id="IPR012338">
    <property type="entry name" value="Beta-lactam/transpept-like"/>
</dbReference>
<dbReference type="EMBL" id="JAPWDO010000003">
    <property type="protein sequence ID" value="KAJ5480064.1"/>
    <property type="molecule type" value="Genomic_DNA"/>
</dbReference>
<dbReference type="Gene3D" id="3.40.710.10">
    <property type="entry name" value="DD-peptidase/beta-lactamase superfamily"/>
    <property type="match status" value="1"/>
</dbReference>
<dbReference type="OrthoDB" id="5946976at2759"/>
<dbReference type="PANTHER" id="PTHR46825">
    <property type="entry name" value="D-ALANYL-D-ALANINE-CARBOXYPEPTIDASE/ENDOPEPTIDASE AMPH"/>
    <property type="match status" value="1"/>
</dbReference>
<evidence type="ECO:0000259" key="3">
    <source>
        <dbReference type="Pfam" id="PF11954"/>
    </source>
</evidence>
<proteinExistence type="inferred from homology"/>
<keyword evidence="5" id="KW-1185">Reference proteome</keyword>
<dbReference type="Proteomes" id="UP001147760">
    <property type="component" value="Unassembled WGS sequence"/>
</dbReference>
<dbReference type="Pfam" id="PF11954">
    <property type="entry name" value="DUF3471"/>
    <property type="match status" value="1"/>
</dbReference>
<dbReference type="Pfam" id="PF00144">
    <property type="entry name" value="Beta-lactamase"/>
    <property type="match status" value="1"/>
</dbReference>
<evidence type="ECO:0000259" key="2">
    <source>
        <dbReference type="Pfam" id="PF00144"/>
    </source>
</evidence>